<reference evidence="3 4" key="1">
    <citation type="submission" date="2018-01" db="EMBL/GenBank/DDBJ databases">
        <title>Complete genome sequence of Streptomyces lunaelactis MM109T, a Ferroverdin A producer isolated from cave moonmilk deposits.</title>
        <authorList>
            <person name="Naome A."/>
            <person name="Martinet L."/>
            <person name="Maciejewska M."/>
            <person name="Anderssen S."/>
            <person name="Adam D."/>
            <person name="Tenconi E."/>
            <person name="Deflandre B."/>
            <person name="Arguelles-Arias A."/>
            <person name="Calusinska M."/>
            <person name="Copieters W."/>
            <person name="Karim L."/>
            <person name="Hanikenne M."/>
            <person name="Baurain D."/>
            <person name="van Wezel G."/>
            <person name="Smargiasso N."/>
            <person name="de Pauw E."/>
            <person name="Delfosse P."/>
            <person name="Rigali S."/>
        </authorList>
    </citation>
    <scope>NUCLEOTIDE SEQUENCE [LARGE SCALE GENOMIC DNA]</scope>
    <source>
        <strain evidence="3 4">MM109</strain>
    </source>
</reference>
<keyword evidence="2" id="KW-1133">Transmembrane helix</keyword>
<dbReference type="AlphaFoldDB" id="A0A2R4SW47"/>
<dbReference type="RefSeq" id="WP_108146791.1">
    <property type="nucleotide sequence ID" value="NZ_CP026304.1"/>
</dbReference>
<evidence type="ECO:0000313" key="3">
    <source>
        <dbReference type="EMBL" id="AVZ71095.1"/>
    </source>
</evidence>
<name>A0A2R4SW47_9ACTN</name>
<keyword evidence="2" id="KW-0812">Transmembrane</keyword>
<accession>A0A2R4SW47</accession>
<evidence type="ECO:0000313" key="4">
    <source>
        <dbReference type="Proteomes" id="UP000244201"/>
    </source>
</evidence>
<proteinExistence type="predicted"/>
<dbReference type="KEGG" id="slk:SLUN_01365"/>
<dbReference type="GeneID" id="55653938"/>
<organism evidence="3 4">
    <name type="scientific">Streptomyces lunaelactis</name>
    <dbReference type="NCBI Taxonomy" id="1535768"/>
    <lineage>
        <taxon>Bacteria</taxon>
        <taxon>Bacillati</taxon>
        <taxon>Actinomycetota</taxon>
        <taxon>Actinomycetes</taxon>
        <taxon>Kitasatosporales</taxon>
        <taxon>Streptomycetaceae</taxon>
        <taxon>Streptomyces</taxon>
    </lineage>
</organism>
<sequence>MTAKNRSTTTRRPQPQPGHRPGLELCALLGLLGLSAALFHFTGPAGFSIVVSTGVGLFATWRTRR</sequence>
<dbReference type="EMBL" id="CP026304">
    <property type="protein sequence ID" value="AVZ71095.1"/>
    <property type="molecule type" value="Genomic_DNA"/>
</dbReference>
<keyword evidence="4" id="KW-1185">Reference proteome</keyword>
<protein>
    <submittedName>
        <fullName evidence="3">Uncharacterized protein</fullName>
    </submittedName>
</protein>
<gene>
    <name evidence="3" type="ORF">SLUN_01365</name>
</gene>
<keyword evidence="2" id="KW-0472">Membrane</keyword>
<evidence type="ECO:0000256" key="2">
    <source>
        <dbReference type="SAM" id="Phobius"/>
    </source>
</evidence>
<dbReference type="Proteomes" id="UP000244201">
    <property type="component" value="Chromosome"/>
</dbReference>
<feature type="transmembrane region" description="Helical" evidence="2">
    <location>
        <begin position="45"/>
        <end position="61"/>
    </location>
</feature>
<evidence type="ECO:0000256" key="1">
    <source>
        <dbReference type="SAM" id="MobiDB-lite"/>
    </source>
</evidence>
<feature type="region of interest" description="Disordered" evidence="1">
    <location>
        <begin position="1"/>
        <end position="20"/>
    </location>
</feature>